<proteinExistence type="predicted"/>
<reference evidence="1 2" key="1">
    <citation type="journal article" date="2024" name="J. Plant Pathol.">
        <title>Sequence and assembly of the genome of Seiridium unicorne, isolate CBS 538.82, causal agent of cypress canker disease.</title>
        <authorList>
            <person name="Scali E."/>
            <person name="Rocca G.D."/>
            <person name="Danti R."/>
            <person name="Garbelotto M."/>
            <person name="Barberini S."/>
            <person name="Baroncelli R."/>
            <person name="Emiliani G."/>
        </authorList>
    </citation>
    <scope>NUCLEOTIDE SEQUENCE [LARGE SCALE GENOMIC DNA]</scope>
    <source>
        <strain evidence="1 2">BM-138-508</strain>
    </source>
</reference>
<comment type="caution">
    <text evidence="1">The sequence shown here is derived from an EMBL/GenBank/DDBJ whole genome shotgun (WGS) entry which is preliminary data.</text>
</comment>
<dbReference type="InterPro" id="IPR021276">
    <property type="entry name" value="DUF2855"/>
</dbReference>
<dbReference type="Pfam" id="PF11017">
    <property type="entry name" value="DUF2855"/>
    <property type="match status" value="1"/>
</dbReference>
<name>A0ABR2ULU6_9PEZI</name>
<dbReference type="Proteomes" id="UP001408356">
    <property type="component" value="Unassembled WGS sequence"/>
</dbReference>
<protein>
    <submittedName>
        <fullName evidence="1">Enoyl reductase (ER) domain-containing protein</fullName>
    </submittedName>
</protein>
<accession>A0ABR2ULU6</accession>
<organism evidence="1 2">
    <name type="scientific">Seiridium unicorne</name>
    <dbReference type="NCBI Taxonomy" id="138068"/>
    <lineage>
        <taxon>Eukaryota</taxon>
        <taxon>Fungi</taxon>
        <taxon>Dikarya</taxon>
        <taxon>Ascomycota</taxon>
        <taxon>Pezizomycotina</taxon>
        <taxon>Sordariomycetes</taxon>
        <taxon>Xylariomycetidae</taxon>
        <taxon>Amphisphaeriales</taxon>
        <taxon>Sporocadaceae</taxon>
        <taxon>Seiridium</taxon>
    </lineage>
</organism>
<gene>
    <name evidence="1" type="ORF">SUNI508_02167</name>
</gene>
<evidence type="ECO:0000313" key="1">
    <source>
        <dbReference type="EMBL" id="KAK9415319.1"/>
    </source>
</evidence>
<keyword evidence="2" id="KW-1185">Reference proteome</keyword>
<evidence type="ECO:0000313" key="2">
    <source>
        <dbReference type="Proteomes" id="UP001408356"/>
    </source>
</evidence>
<dbReference type="EMBL" id="JARVKF010000418">
    <property type="protein sequence ID" value="KAK9415319.1"/>
    <property type="molecule type" value="Genomic_DNA"/>
</dbReference>
<sequence length="417" mass="45145">MAGIPVVQILEKEKYFNQHIVPLPDAVPYPPLTAPSSLRIRTKVLSLTANNLSYAKLGFLLGWWDVHPLPSSTPAPLSDSAKFGRTNCWGFAEVLESTFQGISSGSFLWGYLPLGTLAQDVTVKETGVPGQIWITNEHRKNTMSVYNRYMVYPASLKKDIERKSDAVAMDASVKVMFETAFLLNRYAFSEIPENVVHPAMQASEPWGQAQADLTGATIIVLAPGAKAALAFAFELTHGRKAAKVHRVIGAASDHSKSFVEGTGLYSEVVSTSASPSDVLSGLRVGQDEKVMVIDFGARAGAGKKWFSEVQQTHSKTTIISIGAELPGSSQAEILKAVQEGGPGAVTPNASDMRERAISKVGEKQYFEGLNNEWEAFKEGGIRGFSFKWGEGMEGVKKGWDLLCAGNVASEQALVYKL</sequence>